<comment type="subcellular location">
    <subcellularLocation>
        <location evidence="1">Membrane</location>
    </subcellularLocation>
</comment>
<dbReference type="Pfam" id="PF23263">
    <property type="entry name" value="C8-3_MUC4"/>
    <property type="match status" value="1"/>
</dbReference>
<reference evidence="8" key="1">
    <citation type="submission" date="2025-08" db="UniProtKB">
        <authorList>
            <consortium name="Ensembl"/>
        </authorList>
    </citation>
    <scope>IDENTIFICATION</scope>
</reference>
<feature type="chain" id="PRO_5034629437" description="VWFD domain-containing protein" evidence="6">
    <location>
        <begin position="22"/>
        <end position="462"/>
    </location>
</feature>
<dbReference type="GO" id="GO:0016020">
    <property type="term" value="C:membrane"/>
    <property type="evidence" value="ECO:0007669"/>
    <property type="project" value="UniProtKB-SubCell"/>
</dbReference>
<dbReference type="InterPro" id="IPR056619">
    <property type="entry name" value="C8-3_MUC4"/>
</dbReference>
<dbReference type="Proteomes" id="UP000694388">
    <property type="component" value="Unplaced"/>
</dbReference>
<evidence type="ECO:0000313" key="8">
    <source>
        <dbReference type="Ensembl" id="ENSEBUP00000025666.1"/>
    </source>
</evidence>
<evidence type="ECO:0000256" key="2">
    <source>
        <dbReference type="ARBA" id="ARBA00022692"/>
    </source>
</evidence>
<keyword evidence="5" id="KW-1015">Disulfide bond</keyword>
<proteinExistence type="predicted"/>
<evidence type="ECO:0000256" key="5">
    <source>
        <dbReference type="ARBA" id="ARBA00023157"/>
    </source>
</evidence>
<dbReference type="PANTHER" id="PTHR13802">
    <property type="entry name" value="MUCIN 4-RELATED"/>
    <property type="match status" value="1"/>
</dbReference>
<evidence type="ECO:0000256" key="3">
    <source>
        <dbReference type="ARBA" id="ARBA00022989"/>
    </source>
</evidence>
<name>A0A8C4R713_EPTBU</name>
<dbReference type="GO" id="GO:0005176">
    <property type="term" value="F:ErbB-2 class receptor binding"/>
    <property type="evidence" value="ECO:0007669"/>
    <property type="project" value="TreeGrafter"/>
</dbReference>
<dbReference type="PROSITE" id="PS00010">
    <property type="entry name" value="ASX_HYDROXYL"/>
    <property type="match status" value="1"/>
</dbReference>
<dbReference type="InterPro" id="IPR000742">
    <property type="entry name" value="EGF"/>
</dbReference>
<dbReference type="InterPro" id="IPR018097">
    <property type="entry name" value="EGF_Ca-bd_CS"/>
</dbReference>
<reference evidence="8" key="2">
    <citation type="submission" date="2025-09" db="UniProtKB">
        <authorList>
            <consortium name="Ensembl"/>
        </authorList>
    </citation>
    <scope>IDENTIFICATION</scope>
</reference>
<evidence type="ECO:0000259" key="7">
    <source>
        <dbReference type="PROSITE" id="PS51233"/>
    </source>
</evidence>
<keyword evidence="4" id="KW-0472">Membrane</keyword>
<organism evidence="8 9">
    <name type="scientific">Eptatretus burgeri</name>
    <name type="common">Inshore hagfish</name>
    <dbReference type="NCBI Taxonomy" id="7764"/>
    <lineage>
        <taxon>Eukaryota</taxon>
        <taxon>Metazoa</taxon>
        <taxon>Chordata</taxon>
        <taxon>Craniata</taxon>
        <taxon>Vertebrata</taxon>
        <taxon>Cyclostomata</taxon>
        <taxon>Myxini</taxon>
        <taxon>Myxiniformes</taxon>
        <taxon>Myxinidae</taxon>
        <taxon>Eptatretinae</taxon>
        <taxon>Eptatretus</taxon>
    </lineage>
</organism>
<dbReference type="PANTHER" id="PTHR13802:SF52">
    <property type="entry name" value="MUCIN-4"/>
    <property type="match status" value="1"/>
</dbReference>
<dbReference type="SMART" id="SM00181">
    <property type="entry name" value="EGF"/>
    <property type="match status" value="3"/>
</dbReference>
<keyword evidence="2" id="KW-0812">Transmembrane</keyword>
<sequence length="462" mass="50575">MNTFAGHCIVIVLFLFPQVEWKLNGKNDTSLWLNGTEFNVTEEQSVIDNMVLWRSKPSYVTVTFPSGASVNVTAQVSALQFTISLPSSFDNKTQGLLGLFNENEKDDFISRNGTVIPFNEEGPPSEKTLYFDFGLTWEVLENERIMLQTTNQSSSDFTPMFMDDVINNASPADLQRGTNLCGNDTSCLFDFLTTNDTEVGEATLNAKKQMDETKSSLNAFPPNITGEHELQSSINNEFTTTYLTDGENVTFSLDTNSTEINITASGLLTWRPTSVERTFAIVLATNGKATGQLALSLIVCGCMNNGTCDYEHESTLETGDSNSTFKVASCNCTQGYTGSNCSDDLDSCLDNPCFPGVNCTDFKAPLLGFNCSSCPPGLVGNGSKCFDDDNCKNNPCEHNCIDIYADYNCSCNSGYIVSASDINKCEGRQLLLLMEVIAICSFKRYDELDGMVHDIFDGNVGV</sequence>
<keyword evidence="9" id="KW-1185">Reference proteome</keyword>
<dbReference type="InterPro" id="IPR001881">
    <property type="entry name" value="EGF-like_Ca-bd_dom"/>
</dbReference>
<dbReference type="Gene3D" id="2.10.25.10">
    <property type="entry name" value="Laminin"/>
    <property type="match status" value="3"/>
</dbReference>
<feature type="signal peptide" evidence="6">
    <location>
        <begin position="1"/>
        <end position="21"/>
    </location>
</feature>
<evidence type="ECO:0000313" key="9">
    <source>
        <dbReference type="Proteomes" id="UP000694388"/>
    </source>
</evidence>
<dbReference type="InterPro" id="IPR051495">
    <property type="entry name" value="Epithelial_Barrier/Signaling"/>
</dbReference>
<dbReference type="PROSITE" id="PS51233">
    <property type="entry name" value="VWFD"/>
    <property type="match status" value="1"/>
</dbReference>
<dbReference type="OMA" id="CCIESES"/>
<dbReference type="PROSITE" id="PS01186">
    <property type="entry name" value="EGF_2"/>
    <property type="match status" value="1"/>
</dbReference>
<dbReference type="Pfam" id="PF00094">
    <property type="entry name" value="VWD"/>
    <property type="match status" value="1"/>
</dbReference>
<keyword evidence="6" id="KW-0732">Signal</keyword>
<keyword evidence="3" id="KW-1133">Transmembrane helix</keyword>
<dbReference type="PROSITE" id="PS00022">
    <property type="entry name" value="EGF_1"/>
    <property type="match status" value="1"/>
</dbReference>
<dbReference type="PROSITE" id="PS01187">
    <property type="entry name" value="EGF_CA"/>
    <property type="match status" value="1"/>
</dbReference>
<protein>
    <recommendedName>
        <fullName evidence="7">VWFD domain-containing protein</fullName>
    </recommendedName>
</protein>
<evidence type="ECO:0000256" key="6">
    <source>
        <dbReference type="SAM" id="SignalP"/>
    </source>
</evidence>
<dbReference type="InterPro" id="IPR001846">
    <property type="entry name" value="VWF_type-D"/>
</dbReference>
<dbReference type="InterPro" id="IPR000152">
    <property type="entry name" value="EGF-type_Asp/Asn_hydroxyl_site"/>
</dbReference>
<feature type="domain" description="VWFD" evidence="7">
    <location>
        <begin position="1"/>
        <end position="148"/>
    </location>
</feature>
<accession>A0A8C4R713</accession>
<dbReference type="AlphaFoldDB" id="A0A8C4R713"/>
<evidence type="ECO:0000256" key="4">
    <source>
        <dbReference type="ARBA" id="ARBA00023136"/>
    </source>
</evidence>
<evidence type="ECO:0000256" key="1">
    <source>
        <dbReference type="ARBA" id="ARBA00004370"/>
    </source>
</evidence>
<dbReference type="GeneTree" id="ENSGT00730000110943"/>
<dbReference type="SMART" id="SM00179">
    <property type="entry name" value="EGF_CA"/>
    <property type="match status" value="2"/>
</dbReference>
<dbReference type="GO" id="GO:0005509">
    <property type="term" value="F:calcium ion binding"/>
    <property type="evidence" value="ECO:0007669"/>
    <property type="project" value="InterPro"/>
</dbReference>
<dbReference type="Ensembl" id="ENSEBUT00000026240.1">
    <property type="protein sequence ID" value="ENSEBUP00000025666.1"/>
    <property type="gene ID" value="ENSEBUG00000015811.1"/>
</dbReference>